<dbReference type="InterPro" id="IPR040346">
    <property type="entry name" value="GEX1/Brambleberry"/>
</dbReference>
<dbReference type="GO" id="GO:0009555">
    <property type="term" value="P:pollen development"/>
    <property type="evidence" value="ECO:0007669"/>
    <property type="project" value="EnsemblPlants"/>
</dbReference>
<proteinExistence type="predicted"/>
<dbReference type="PANTHER" id="PTHR33538">
    <property type="entry name" value="PROTEIN GAMETE EXPRESSED 1"/>
    <property type="match status" value="1"/>
</dbReference>
<feature type="signal peptide" evidence="1">
    <location>
        <begin position="1"/>
        <end position="22"/>
    </location>
</feature>
<evidence type="ECO:0000256" key="1">
    <source>
        <dbReference type="SAM" id="SignalP"/>
    </source>
</evidence>
<dbReference type="GO" id="GO:0042802">
    <property type="term" value="F:identical protein binding"/>
    <property type="evidence" value="ECO:0007669"/>
    <property type="project" value="EnsemblPlants"/>
</dbReference>
<gene>
    <name evidence="2" type="ORF">B456_008G159700</name>
</gene>
<protein>
    <recommendedName>
        <fullName evidence="4">Gamete expressed protein 1</fullName>
    </recommendedName>
</protein>
<dbReference type="Gramene" id="KJB50230">
    <property type="protein sequence ID" value="KJB50230"/>
    <property type="gene ID" value="B456_008G159700"/>
</dbReference>
<dbReference type="OMA" id="QANIFCC"/>
<feature type="chain" id="PRO_5002268294" description="Gamete expressed protein 1" evidence="1">
    <location>
        <begin position="23"/>
        <end position="328"/>
    </location>
</feature>
<evidence type="ECO:0000313" key="2">
    <source>
        <dbReference type="EMBL" id="KJB50230.1"/>
    </source>
</evidence>
<organism evidence="2 3">
    <name type="scientific">Gossypium raimondii</name>
    <name type="common">Peruvian cotton</name>
    <name type="synonym">Gossypium klotzschianum subsp. raimondii</name>
    <dbReference type="NCBI Taxonomy" id="29730"/>
    <lineage>
        <taxon>Eukaryota</taxon>
        <taxon>Viridiplantae</taxon>
        <taxon>Streptophyta</taxon>
        <taxon>Embryophyta</taxon>
        <taxon>Tracheophyta</taxon>
        <taxon>Spermatophyta</taxon>
        <taxon>Magnoliopsida</taxon>
        <taxon>eudicotyledons</taxon>
        <taxon>Gunneridae</taxon>
        <taxon>Pentapetalae</taxon>
        <taxon>rosids</taxon>
        <taxon>malvids</taxon>
        <taxon>Malvales</taxon>
        <taxon>Malvaceae</taxon>
        <taxon>Malvoideae</taxon>
        <taxon>Gossypium</taxon>
    </lineage>
</organism>
<dbReference type="GO" id="GO:0009793">
    <property type="term" value="P:embryo development ending in seed dormancy"/>
    <property type="evidence" value="ECO:0007669"/>
    <property type="project" value="EnsemblPlants"/>
</dbReference>
<name>A0A0D2U424_GOSRA</name>
<accession>A0A0D2U424</accession>
<evidence type="ECO:0000313" key="3">
    <source>
        <dbReference type="Proteomes" id="UP000032304"/>
    </source>
</evidence>
<keyword evidence="1" id="KW-0732">Signal</keyword>
<evidence type="ECO:0008006" key="4">
    <source>
        <dbReference type="Google" id="ProtNLM"/>
    </source>
</evidence>
<reference evidence="2 3" key="1">
    <citation type="journal article" date="2012" name="Nature">
        <title>Repeated polyploidization of Gossypium genomes and the evolution of spinnable cotton fibres.</title>
        <authorList>
            <person name="Paterson A.H."/>
            <person name="Wendel J.F."/>
            <person name="Gundlach H."/>
            <person name="Guo H."/>
            <person name="Jenkins J."/>
            <person name="Jin D."/>
            <person name="Llewellyn D."/>
            <person name="Showmaker K.C."/>
            <person name="Shu S."/>
            <person name="Udall J."/>
            <person name="Yoo M.J."/>
            <person name="Byers R."/>
            <person name="Chen W."/>
            <person name="Doron-Faigenboim A."/>
            <person name="Duke M.V."/>
            <person name="Gong L."/>
            <person name="Grimwood J."/>
            <person name="Grover C."/>
            <person name="Grupp K."/>
            <person name="Hu G."/>
            <person name="Lee T.H."/>
            <person name="Li J."/>
            <person name="Lin L."/>
            <person name="Liu T."/>
            <person name="Marler B.S."/>
            <person name="Page J.T."/>
            <person name="Roberts A.W."/>
            <person name="Romanel E."/>
            <person name="Sanders W.S."/>
            <person name="Szadkowski E."/>
            <person name="Tan X."/>
            <person name="Tang H."/>
            <person name="Xu C."/>
            <person name="Wang J."/>
            <person name="Wang Z."/>
            <person name="Zhang D."/>
            <person name="Zhang L."/>
            <person name="Ashrafi H."/>
            <person name="Bedon F."/>
            <person name="Bowers J.E."/>
            <person name="Brubaker C.L."/>
            <person name="Chee P.W."/>
            <person name="Das S."/>
            <person name="Gingle A.R."/>
            <person name="Haigler C.H."/>
            <person name="Harker D."/>
            <person name="Hoffmann L.V."/>
            <person name="Hovav R."/>
            <person name="Jones D.C."/>
            <person name="Lemke C."/>
            <person name="Mansoor S."/>
            <person name="ur Rahman M."/>
            <person name="Rainville L.N."/>
            <person name="Rambani A."/>
            <person name="Reddy U.K."/>
            <person name="Rong J.K."/>
            <person name="Saranga Y."/>
            <person name="Scheffler B.E."/>
            <person name="Scheffler J.A."/>
            <person name="Stelly D.M."/>
            <person name="Triplett B.A."/>
            <person name="Van Deynze A."/>
            <person name="Vaslin M.F."/>
            <person name="Waghmare V.N."/>
            <person name="Walford S.A."/>
            <person name="Wright R.J."/>
            <person name="Zaki E.A."/>
            <person name="Zhang T."/>
            <person name="Dennis E.S."/>
            <person name="Mayer K.F."/>
            <person name="Peterson D.G."/>
            <person name="Rokhsar D.S."/>
            <person name="Wang X."/>
            <person name="Schmutz J."/>
        </authorList>
    </citation>
    <scope>NUCLEOTIDE SEQUENCE [LARGE SCALE GENOMIC DNA]</scope>
</reference>
<dbReference type="GO" id="GO:0009553">
    <property type="term" value="P:embryo sac development"/>
    <property type="evidence" value="ECO:0007669"/>
    <property type="project" value="EnsemblPlants"/>
</dbReference>
<dbReference type="Proteomes" id="UP000032304">
    <property type="component" value="Chromosome 8"/>
</dbReference>
<sequence>MGSHQIVQSLLVLLSVSTSCQAWGFFSSSSKAVQSPNASPHGASLAEFSVDGLNDEKGMRLLQSAKTRLVGSNSCWRNAYGHLLSGCKDIIATDEKRSRFAWHLSDCFQKDSGRSPFPFCDTKSAMLHCLKQLNDLEHKVYLEFLLETNSICYQLQNTLQQLAEYGRKQQEELLKRQEQLQQVHDHLVENSKSILAAQEAFESKQARMFIAVDKLFALHNAMLLESRLIKAFIVYSMSTFVIYMFTSTKQTYPMLLTLIDKVDTMQRKEALSWEMEDSDVDWRSWVDVELPEDVGQLEDPDFVIEEGIGESGDTRTYNLRQRRCLNLT</sequence>
<dbReference type="AlphaFoldDB" id="A0A0D2U424"/>
<dbReference type="STRING" id="29730.A0A0D2U424"/>
<dbReference type="EMBL" id="CM001747">
    <property type="protein sequence ID" value="KJB50230.1"/>
    <property type="molecule type" value="Genomic_DNA"/>
</dbReference>
<keyword evidence="3" id="KW-1185">Reference proteome</keyword>
<dbReference type="eggNOG" id="ENOG502QR0N">
    <property type="taxonomic scope" value="Eukaryota"/>
</dbReference>
<dbReference type="PANTHER" id="PTHR33538:SF2">
    <property type="entry name" value="PROTEIN GAMETE EXPRESSED 1"/>
    <property type="match status" value="1"/>
</dbReference>
<dbReference type="GO" id="GO:0005886">
    <property type="term" value="C:plasma membrane"/>
    <property type="evidence" value="ECO:0007669"/>
    <property type="project" value="EnsemblPlants"/>
</dbReference>